<dbReference type="GeneID" id="108559660"/>
<feature type="compositionally biased region" description="Pro residues" evidence="1">
    <location>
        <begin position="127"/>
        <end position="147"/>
    </location>
</feature>
<feature type="region of interest" description="Disordered" evidence="1">
    <location>
        <begin position="121"/>
        <end position="162"/>
    </location>
</feature>
<sequence>MSVQQHQQQQQQQQKKSYSNPAFCQQSEFQNRSPQRNLRQSPIGAQNTRYEEQEFYEEMVVDDRGAVQEKKFVVVHNDDARPKYRYEYIPMQDSEPVKRRVYHEEIDASTGRVHRYEVLQQEQSYEPPQPPPPPQRYQKPPPPPRYPISPRQAPRYAVVPGDEDPQQRYALVPVEELANRYDYIRPVISPQPRRANPAATAKLHELLTTPKKTPQKLSTPISPIPKPQPKAQQKLNYTLATRTPDKRNTAIVAPICSSPVQSVYSETTFAKNDSFNNLSGPVQKTLAIAAFMMILCGGVTTSLCFYMISFMGRIYYLDFGAISGFTCLLLGLLGFRSRNVYWLPNRHYITGYFLLSIFSLLTAASLLVLLFMQPKPGSPLADMTSGAVCGFSALSLLMASFGIVASYCCRVPPPDNRVQHCAPGFTV</sequence>
<feature type="compositionally biased region" description="Low complexity" evidence="1">
    <location>
        <begin position="1"/>
        <end position="14"/>
    </location>
</feature>
<protein>
    <submittedName>
        <fullName evidence="4">Ataxin-2 homolog</fullName>
    </submittedName>
</protein>
<feature type="transmembrane region" description="Helical" evidence="2">
    <location>
        <begin position="315"/>
        <end position="335"/>
    </location>
</feature>
<feature type="compositionally biased region" description="Polar residues" evidence="1">
    <location>
        <begin position="15"/>
        <end position="48"/>
    </location>
</feature>
<gene>
    <name evidence="4" type="primary">LOC108559660</name>
</gene>
<feature type="transmembrane region" description="Helical" evidence="2">
    <location>
        <begin position="286"/>
        <end position="308"/>
    </location>
</feature>
<organism evidence="3 4">
    <name type="scientific">Nicrophorus vespilloides</name>
    <name type="common">Boreal carrion beetle</name>
    <dbReference type="NCBI Taxonomy" id="110193"/>
    <lineage>
        <taxon>Eukaryota</taxon>
        <taxon>Metazoa</taxon>
        <taxon>Ecdysozoa</taxon>
        <taxon>Arthropoda</taxon>
        <taxon>Hexapoda</taxon>
        <taxon>Insecta</taxon>
        <taxon>Pterygota</taxon>
        <taxon>Neoptera</taxon>
        <taxon>Endopterygota</taxon>
        <taxon>Coleoptera</taxon>
        <taxon>Polyphaga</taxon>
        <taxon>Staphyliniformia</taxon>
        <taxon>Silphidae</taxon>
        <taxon>Nicrophorinae</taxon>
        <taxon>Nicrophorus</taxon>
    </lineage>
</organism>
<dbReference type="RefSeq" id="XP_017772499.1">
    <property type="nucleotide sequence ID" value="XM_017917010.1"/>
</dbReference>
<evidence type="ECO:0000313" key="3">
    <source>
        <dbReference type="Proteomes" id="UP000695000"/>
    </source>
</evidence>
<proteinExistence type="predicted"/>
<accession>A0ABM1MD49</accession>
<reference evidence="4" key="1">
    <citation type="submission" date="2025-08" db="UniProtKB">
        <authorList>
            <consortium name="RefSeq"/>
        </authorList>
    </citation>
    <scope>IDENTIFICATION</scope>
    <source>
        <tissue evidence="4">Whole Larva</tissue>
    </source>
</reference>
<feature type="transmembrane region" description="Helical" evidence="2">
    <location>
        <begin position="347"/>
        <end position="372"/>
    </location>
</feature>
<keyword evidence="2" id="KW-0472">Membrane</keyword>
<evidence type="ECO:0000313" key="4">
    <source>
        <dbReference type="RefSeq" id="XP_017772499.1"/>
    </source>
</evidence>
<dbReference type="InterPro" id="IPR036259">
    <property type="entry name" value="MFS_trans_sf"/>
</dbReference>
<dbReference type="SUPFAM" id="SSF103473">
    <property type="entry name" value="MFS general substrate transporter"/>
    <property type="match status" value="1"/>
</dbReference>
<dbReference type="Proteomes" id="UP000695000">
    <property type="component" value="Unplaced"/>
</dbReference>
<feature type="transmembrane region" description="Helical" evidence="2">
    <location>
        <begin position="384"/>
        <end position="407"/>
    </location>
</feature>
<evidence type="ECO:0000256" key="2">
    <source>
        <dbReference type="SAM" id="Phobius"/>
    </source>
</evidence>
<evidence type="ECO:0000256" key="1">
    <source>
        <dbReference type="SAM" id="MobiDB-lite"/>
    </source>
</evidence>
<name>A0ABM1MD49_NICVS</name>
<keyword evidence="3" id="KW-1185">Reference proteome</keyword>
<keyword evidence="2" id="KW-0812">Transmembrane</keyword>
<feature type="region of interest" description="Disordered" evidence="1">
    <location>
        <begin position="1"/>
        <end position="50"/>
    </location>
</feature>
<keyword evidence="2" id="KW-1133">Transmembrane helix</keyword>